<keyword evidence="5" id="KW-0997">Cell inner membrane</keyword>
<keyword evidence="8 11" id="KW-0472">Membrane</keyword>
<reference evidence="14 15" key="1">
    <citation type="submission" date="2017-05" db="EMBL/GenBank/DDBJ databases">
        <authorList>
            <person name="Song R."/>
            <person name="Chenine A.L."/>
            <person name="Ruprecht R.M."/>
        </authorList>
    </citation>
    <scope>NUCLEOTIDE SEQUENCE [LARGE SCALE GENOMIC DNA]</scope>
    <source>
        <strain evidence="14 15">CECT 7927</strain>
    </source>
</reference>
<dbReference type="InterPro" id="IPR016824">
    <property type="entry name" value="Tfp-pilus_assembly_FimT"/>
</dbReference>
<evidence type="ECO:0000256" key="6">
    <source>
        <dbReference type="ARBA" id="ARBA00022692"/>
    </source>
</evidence>
<keyword evidence="16" id="KW-1185">Reference proteome</keyword>
<dbReference type="InterPro" id="IPR022346">
    <property type="entry name" value="T2SS_GspH"/>
</dbReference>
<keyword evidence="3" id="KW-1003">Cell membrane</keyword>
<sequence>MRTGFSLLELVTVIALLSLSLLMVAPQFSRQMEKEQLKTAVSEVQELIIQARALAITHHQQLWLHLVSQTSFLSDDPNDSQWQLRVSTDEESQKGQRLLVLSGAQYPKIALQSGLTQDRLFIDGHSGKLGNGSITLLARNTPDRRIKVITSYGAGRIRSCSSGMAIYGYPAC</sequence>
<dbReference type="NCBIfam" id="TIGR02532">
    <property type="entry name" value="IV_pilin_GFxxxE"/>
    <property type="match status" value="1"/>
</dbReference>
<evidence type="ECO:0000256" key="1">
    <source>
        <dbReference type="ARBA" id="ARBA00004377"/>
    </source>
</evidence>
<gene>
    <name evidence="13" type="ORF">SBX37_10760</name>
    <name evidence="14" type="ORF">VIM7927_01117</name>
</gene>
<evidence type="ECO:0000313" key="14">
    <source>
        <dbReference type="EMBL" id="SMR99882.1"/>
    </source>
</evidence>
<evidence type="ECO:0000256" key="3">
    <source>
        <dbReference type="ARBA" id="ARBA00022475"/>
    </source>
</evidence>
<name>A0A1Y6ITS5_9VIBR</name>
<dbReference type="RefSeq" id="WP_159457389.1">
    <property type="nucleotide sequence ID" value="NZ_FXXI01000001.1"/>
</dbReference>
<dbReference type="Pfam" id="PF12019">
    <property type="entry name" value="GspH"/>
    <property type="match status" value="1"/>
</dbReference>
<feature type="domain" description="General secretion pathway GspH" evidence="12">
    <location>
        <begin position="40"/>
        <end position="148"/>
    </location>
</feature>
<keyword evidence="4" id="KW-0488">Methylation</keyword>
<keyword evidence="7 11" id="KW-1133">Transmembrane helix</keyword>
<feature type="transmembrane region" description="Helical" evidence="11">
    <location>
        <begin position="6"/>
        <end position="25"/>
    </location>
</feature>
<evidence type="ECO:0000313" key="16">
    <source>
        <dbReference type="Proteomes" id="UP001283366"/>
    </source>
</evidence>
<dbReference type="GO" id="GO:0015627">
    <property type="term" value="C:type II protein secretion system complex"/>
    <property type="evidence" value="ECO:0007669"/>
    <property type="project" value="InterPro"/>
</dbReference>
<comment type="subcellular location">
    <subcellularLocation>
        <location evidence="1">Cell inner membrane</location>
        <topology evidence="1">Single-pass membrane protein</topology>
    </subcellularLocation>
</comment>
<dbReference type="EMBL" id="FXXI01000001">
    <property type="protein sequence ID" value="SMR99882.1"/>
    <property type="molecule type" value="Genomic_DNA"/>
</dbReference>
<dbReference type="OrthoDB" id="5871678at2"/>
<protein>
    <recommendedName>
        <fullName evidence="2">Type II secretion system protein H</fullName>
    </recommendedName>
    <alternativeName>
        <fullName evidence="10">General secretion pathway protein H</fullName>
    </alternativeName>
</protein>
<proteinExistence type="inferred from homology"/>
<evidence type="ECO:0000256" key="7">
    <source>
        <dbReference type="ARBA" id="ARBA00022989"/>
    </source>
</evidence>
<dbReference type="EMBL" id="JAWRCO010000001">
    <property type="protein sequence ID" value="MDW6003328.1"/>
    <property type="molecule type" value="Genomic_DNA"/>
</dbReference>
<evidence type="ECO:0000313" key="15">
    <source>
        <dbReference type="Proteomes" id="UP000196125"/>
    </source>
</evidence>
<keyword evidence="6 11" id="KW-0812">Transmembrane</keyword>
<dbReference type="SUPFAM" id="SSF54523">
    <property type="entry name" value="Pili subunits"/>
    <property type="match status" value="1"/>
</dbReference>
<dbReference type="Gene3D" id="3.30.700.10">
    <property type="entry name" value="Glycoprotein, Type 4 Pilin"/>
    <property type="match status" value="1"/>
</dbReference>
<evidence type="ECO:0000259" key="12">
    <source>
        <dbReference type="Pfam" id="PF12019"/>
    </source>
</evidence>
<dbReference type="InterPro" id="IPR045584">
    <property type="entry name" value="Pilin-like"/>
</dbReference>
<dbReference type="PIRSF" id="PIRSF024622">
    <property type="entry name" value="Tfp_FimT"/>
    <property type="match status" value="1"/>
</dbReference>
<comment type="similarity">
    <text evidence="9">Belongs to the GSP H family.</text>
</comment>
<dbReference type="GO" id="GO:0005886">
    <property type="term" value="C:plasma membrane"/>
    <property type="evidence" value="ECO:0007669"/>
    <property type="project" value="UniProtKB-SubCell"/>
</dbReference>
<evidence type="ECO:0000256" key="2">
    <source>
        <dbReference type="ARBA" id="ARBA00021549"/>
    </source>
</evidence>
<evidence type="ECO:0000256" key="10">
    <source>
        <dbReference type="ARBA" id="ARBA00030775"/>
    </source>
</evidence>
<dbReference type="PROSITE" id="PS00409">
    <property type="entry name" value="PROKAR_NTER_METHYL"/>
    <property type="match status" value="1"/>
</dbReference>
<dbReference type="GO" id="GO:0015628">
    <property type="term" value="P:protein secretion by the type II secretion system"/>
    <property type="evidence" value="ECO:0007669"/>
    <property type="project" value="InterPro"/>
</dbReference>
<evidence type="ECO:0000256" key="5">
    <source>
        <dbReference type="ARBA" id="ARBA00022519"/>
    </source>
</evidence>
<evidence type="ECO:0000313" key="13">
    <source>
        <dbReference type="EMBL" id="MDW6003328.1"/>
    </source>
</evidence>
<organism evidence="14 15">
    <name type="scientific">Vibrio mangrovi</name>
    <dbReference type="NCBI Taxonomy" id="474394"/>
    <lineage>
        <taxon>Bacteria</taxon>
        <taxon>Pseudomonadati</taxon>
        <taxon>Pseudomonadota</taxon>
        <taxon>Gammaproteobacteria</taxon>
        <taxon>Vibrionales</taxon>
        <taxon>Vibrionaceae</taxon>
        <taxon>Vibrio</taxon>
    </lineage>
</organism>
<evidence type="ECO:0000256" key="8">
    <source>
        <dbReference type="ARBA" id="ARBA00023136"/>
    </source>
</evidence>
<dbReference type="AlphaFoldDB" id="A0A1Y6ITS5"/>
<dbReference type="Proteomes" id="UP000196125">
    <property type="component" value="Unassembled WGS sequence"/>
</dbReference>
<accession>A0A1Y6ITS5</accession>
<evidence type="ECO:0000256" key="9">
    <source>
        <dbReference type="ARBA" id="ARBA00025772"/>
    </source>
</evidence>
<reference evidence="13 16" key="2">
    <citation type="submission" date="2023-11" db="EMBL/GenBank/DDBJ databases">
        <title>Plant-associative lifestyle of Vibrio porteresiae and its evolutionary dynamics.</title>
        <authorList>
            <person name="Rameshkumar N."/>
            <person name="Kirti K."/>
        </authorList>
    </citation>
    <scope>NUCLEOTIDE SEQUENCE [LARGE SCALE GENOMIC DNA]</scope>
    <source>
        <strain evidence="13 16">MSSRF38</strain>
    </source>
</reference>
<evidence type="ECO:0000256" key="4">
    <source>
        <dbReference type="ARBA" id="ARBA00022481"/>
    </source>
</evidence>
<dbReference type="Proteomes" id="UP001283366">
    <property type="component" value="Unassembled WGS sequence"/>
</dbReference>
<evidence type="ECO:0000256" key="11">
    <source>
        <dbReference type="SAM" id="Phobius"/>
    </source>
</evidence>
<dbReference type="InterPro" id="IPR012902">
    <property type="entry name" value="N_methyl_site"/>
</dbReference>